<dbReference type="Proteomes" id="UP000184255">
    <property type="component" value="Unassembled WGS sequence"/>
</dbReference>
<evidence type="ECO:0000313" key="2">
    <source>
        <dbReference type="EMBL" id="CVK85758.1"/>
    </source>
</evidence>
<feature type="domain" description="Amidohydrolase-related" evidence="1">
    <location>
        <begin position="13"/>
        <end position="292"/>
    </location>
</feature>
<organism evidence="2 3">
    <name type="scientific">Fusarium mangiferae</name>
    <name type="common">Mango malformation disease fungus</name>
    <dbReference type="NCBI Taxonomy" id="192010"/>
    <lineage>
        <taxon>Eukaryota</taxon>
        <taxon>Fungi</taxon>
        <taxon>Dikarya</taxon>
        <taxon>Ascomycota</taxon>
        <taxon>Pezizomycotina</taxon>
        <taxon>Sordariomycetes</taxon>
        <taxon>Hypocreomycetidae</taxon>
        <taxon>Hypocreales</taxon>
        <taxon>Nectriaceae</taxon>
        <taxon>Fusarium</taxon>
        <taxon>Fusarium fujikuroi species complex</taxon>
    </lineage>
</organism>
<keyword evidence="3" id="KW-1185">Reference proteome</keyword>
<accession>A0A1L7SS47</accession>
<name>A0A1L7SS47_FUSMA</name>
<dbReference type="InterPro" id="IPR052358">
    <property type="entry name" value="Aro_Compnd_Degr_Hydrolases"/>
</dbReference>
<evidence type="ECO:0000259" key="1">
    <source>
        <dbReference type="Pfam" id="PF04909"/>
    </source>
</evidence>
<dbReference type="GeneID" id="65085966"/>
<dbReference type="SUPFAM" id="SSF51556">
    <property type="entry name" value="Metallo-dependent hydrolases"/>
    <property type="match status" value="1"/>
</dbReference>
<dbReference type="VEuPathDB" id="FungiDB:FMAN_06702"/>
<dbReference type="PANTHER" id="PTHR35563">
    <property type="entry name" value="BARREL METAL-DEPENDENT HYDROLASE, PUTATIVE (AFU_ORTHOLOGUE AFUA_1G16240)-RELATED"/>
    <property type="match status" value="1"/>
</dbReference>
<evidence type="ECO:0000313" key="3">
    <source>
        <dbReference type="Proteomes" id="UP000184255"/>
    </source>
</evidence>
<proteinExistence type="predicted"/>
<dbReference type="Pfam" id="PF04909">
    <property type="entry name" value="Amidohydro_2"/>
    <property type="match status" value="1"/>
</dbReference>
<reference evidence="3" key="1">
    <citation type="journal article" date="2016" name="Genome Biol. Evol.">
        <title>Comparative 'omics' of the Fusarium fujikuroi species complex highlights differences in genetic potential and metabolite synthesis.</title>
        <authorList>
            <person name="Niehaus E.-M."/>
            <person name="Muensterkoetter M."/>
            <person name="Proctor R.H."/>
            <person name="Brown D.W."/>
            <person name="Sharon A."/>
            <person name="Idan Y."/>
            <person name="Oren-Young L."/>
            <person name="Sieber C.M."/>
            <person name="Novak O."/>
            <person name="Pencik A."/>
            <person name="Tarkowska D."/>
            <person name="Hromadova K."/>
            <person name="Freeman S."/>
            <person name="Maymon M."/>
            <person name="Elazar M."/>
            <person name="Youssef S.A."/>
            <person name="El-Shabrawy E.S.M."/>
            <person name="Shalaby A.B.A."/>
            <person name="Houterman P."/>
            <person name="Brock N.L."/>
            <person name="Burkhardt I."/>
            <person name="Tsavkelova E.A."/>
            <person name="Dickschat J.S."/>
            <person name="Galuszka P."/>
            <person name="Gueldener U."/>
            <person name="Tudzynski B."/>
        </authorList>
    </citation>
    <scope>NUCLEOTIDE SEQUENCE [LARGE SCALE GENOMIC DNA]</scope>
    <source>
        <strain evidence="3">MRC7560</strain>
    </source>
</reference>
<dbReference type="InterPro" id="IPR006680">
    <property type="entry name" value="Amidohydro-rel"/>
</dbReference>
<protein>
    <recommendedName>
        <fullName evidence="1">Amidohydrolase-related domain-containing protein</fullName>
    </recommendedName>
</protein>
<comment type="caution">
    <text evidence="2">The sequence shown here is derived from an EMBL/GenBank/DDBJ whole genome shotgun (WGS) entry which is preliminary data.</text>
</comment>
<gene>
    <name evidence="2" type="ORF">FMAN_06702</name>
</gene>
<dbReference type="EMBL" id="FCQH01000002">
    <property type="protein sequence ID" value="CVK85758.1"/>
    <property type="molecule type" value="Genomic_DNA"/>
</dbReference>
<dbReference type="InterPro" id="IPR032466">
    <property type="entry name" value="Metal_Hydrolase"/>
</dbReference>
<sequence>MPAPILPPAAWNSHMHCFDPERFPFKTTRAYTPQPAVLKDLIENSKADNVMLVQATIEDGYAGLLENLQQCPEMYPDKRVLGTIFWDPGDQSLKSLTENEFEKLHHAGVRSVRIHGSYGGSGDDVSWVVQQFLDVASHCPLRRYNWSISAQLPLATWSSIAETLSSHPDLKDIPIIIDHNASATPPDINAPVFTSLLHLLSSPNMYIKLGALHRRSTPISQMEHIIKTIANTAPNSILWGSDWPHCNAAIRGLTPTPPLGVDTDQELELLSDWLTEEQWERMLVSNPERIFGTRGRS</sequence>
<dbReference type="GO" id="GO:0016787">
    <property type="term" value="F:hydrolase activity"/>
    <property type="evidence" value="ECO:0007669"/>
    <property type="project" value="InterPro"/>
</dbReference>
<dbReference type="AlphaFoldDB" id="A0A1L7SS47"/>
<dbReference type="RefSeq" id="XP_041677542.1">
    <property type="nucleotide sequence ID" value="XM_041826483.1"/>
</dbReference>
<dbReference type="Gene3D" id="3.20.20.140">
    <property type="entry name" value="Metal-dependent hydrolases"/>
    <property type="match status" value="1"/>
</dbReference>
<dbReference type="PANTHER" id="PTHR35563:SF2">
    <property type="entry name" value="BARREL METAL-DEPENDENT HYDROLASE, PUTATIVE (AFU_ORTHOLOGUE AFUA_1G16240)-RELATED"/>
    <property type="match status" value="1"/>
</dbReference>